<evidence type="ECO:0008006" key="4">
    <source>
        <dbReference type="Google" id="ProtNLM"/>
    </source>
</evidence>
<feature type="chain" id="PRO_5017832452" description="Secreted protein" evidence="1">
    <location>
        <begin position="20"/>
        <end position="136"/>
    </location>
</feature>
<evidence type="ECO:0000256" key="1">
    <source>
        <dbReference type="SAM" id="SignalP"/>
    </source>
</evidence>
<accession>A0A3D0W9F6</accession>
<protein>
    <recommendedName>
        <fullName evidence="4">Secreted protein</fullName>
    </recommendedName>
</protein>
<keyword evidence="1" id="KW-0732">Signal</keyword>
<dbReference type="Proteomes" id="UP000262699">
    <property type="component" value="Unassembled WGS sequence"/>
</dbReference>
<proteinExistence type="predicted"/>
<organism evidence="2 3">
    <name type="scientific">Sphingomonas bacterium</name>
    <dbReference type="NCBI Taxonomy" id="1895847"/>
    <lineage>
        <taxon>Bacteria</taxon>
        <taxon>Pseudomonadati</taxon>
        <taxon>Pseudomonadota</taxon>
        <taxon>Alphaproteobacteria</taxon>
        <taxon>Sphingomonadales</taxon>
        <taxon>Sphingomonadaceae</taxon>
        <taxon>Sphingomonas</taxon>
    </lineage>
</organism>
<dbReference type="AlphaFoldDB" id="A0A3D0W9F6"/>
<feature type="signal peptide" evidence="1">
    <location>
        <begin position="1"/>
        <end position="19"/>
    </location>
</feature>
<dbReference type="EMBL" id="DOYJ01000121">
    <property type="protein sequence ID" value="HCB75361.1"/>
    <property type="molecule type" value="Genomic_DNA"/>
</dbReference>
<sequence length="136" mass="14946">MRRLTLGLILLATAAPSLAQETPQGARSGTPQRIRNVMLKPGEKCPEAQGDEIVVCGRIDPEEQYRIPKEFRDAPVVAGNQSWTNRAQTMMNANRAGLPNSCSPVGTGGQTGCNQQMIDQWFEWRRAQRAEAAKVP</sequence>
<reference evidence="2 3" key="1">
    <citation type="journal article" date="2018" name="Nat. Biotechnol.">
        <title>A standardized bacterial taxonomy based on genome phylogeny substantially revises the tree of life.</title>
        <authorList>
            <person name="Parks D.H."/>
            <person name="Chuvochina M."/>
            <person name="Waite D.W."/>
            <person name="Rinke C."/>
            <person name="Skarshewski A."/>
            <person name="Chaumeil P.A."/>
            <person name="Hugenholtz P."/>
        </authorList>
    </citation>
    <scope>NUCLEOTIDE SEQUENCE [LARGE SCALE GENOMIC DNA]</scope>
    <source>
        <strain evidence="2">UBA9015</strain>
    </source>
</reference>
<evidence type="ECO:0000313" key="2">
    <source>
        <dbReference type="EMBL" id="HCB75361.1"/>
    </source>
</evidence>
<comment type="caution">
    <text evidence="2">The sequence shown here is derived from an EMBL/GenBank/DDBJ whole genome shotgun (WGS) entry which is preliminary data.</text>
</comment>
<gene>
    <name evidence="2" type="ORF">DEP91_04190</name>
</gene>
<evidence type="ECO:0000313" key="3">
    <source>
        <dbReference type="Proteomes" id="UP000262699"/>
    </source>
</evidence>
<name>A0A3D0W9F6_9SPHN</name>